<organism evidence="3 4">
    <name type="scientific">Paraburkholderia panacisoli</name>
    <dbReference type="NCBI Taxonomy" id="2603818"/>
    <lineage>
        <taxon>Bacteria</taxon>
        <taxon>Pseudomonadati</taxon>
        <taxon>Pseudomonadota</taxon>
        <taxon>Betaproteobacteria</taxon>
        <taxon>Burkholderiales</taxon>
        <taxon>Burkholderiaceae</taxon>
        <taxon>Paraburkholderia</taxon>
    </lineage>
</organism>
<dbReference type="GO" id="GO:0016020">
    <property type="term" value="C:membrane"/>
    <property type="evidence" value="ECO:0007669"/>
    <property type="project" value="GOC"/>
</dbReference>
<reference evidence="3 4" key="1">
    <citation type="submission" date="2019-08" db="EMBL/GenBank/DDBJ databases">
        <title>Paraburkholderia sp. DCY113.</title>
        <authorList>
            <person name="Kang J."/>
        </authorList>
    </citation>
    <scope>NUCLEOTIDE SEQUENCE [LARGE SCALE GENOMIC DNA]</scope>
    <source>
        <strain evidence="3 4">DCY113</strain>
    </source>
</reference>
<feature type="transmembrane region" description="Helical" evidence="1">
    <location>
        <begin position="206"/>
        <end position="231"/>
    </location>
</feature>
<evidence type="ECO:0000259" key="2">
    <source>
        <dbReference type="Pfam" id="PF00487"/>
    </source>
</evidence>
<evidence type="ECO:0000313" key="4">
    <source>
        <dbReference type="Proteomes" id="UP000325273"/>
    </source>
</evidence>
<sequence length="356" mass="40608">MSSTPGVEGGGAAPRVTDTAFEDGIGQQWYQPVISRAALKELMKRSDTEGWRNFGLWLALLIASGVVAAVSWGSWWAVPAFFVYGTIYSSSDARWHELAHGTPFRSRRANDFFYHLSSFMTIREAYWWRWSHARHHTHTYFQARDPEIQVARPTKVWPIVIDFLGLMGCSIEIGKVVRHAFGRVDAATDAFLPASEKPKMIWSCRIYLAVVLGTIALAIATHSFLPLMFVWTPRFYGGWLHQLLGLTQHAGLAVNVKDHRLNTRTVHINPVFRFLYLNMNYHLEHHLLPMVPFHALPRLHESIKDQLPPAYPSLYAAYREMLPALWKQRSDPSHVIERKIPGKDVPQDAFPVQSNA</sequence>
<evidence type="ECO:0000256" key="1">
    <source>
        <dbReference type="SAM" id="Phobius"/>
    </source>
</evidence>
<feature type="domain" description="Fatty acid desaturase" evidence="2">
    <location>
        <begin position="74"/>
        <end position="313"/>
    </location>
</feature>
<keyword evidence="4" id="KW-1185">Reference proteome</keyword>
<dbReference type="PANTHER" id="PTHR12879:SF8">
    <property type="entry name" value="SPHINGOLIPID DELTA(4)-DESATURASE DES1"/>
    <property type="match status" value="1"/>
</dbReference>
<name>A0A5B0H3P0_9BURK</name>
<proteinExistence type="predicted"/>
<dbReference type="EMBL" id="VTUZ01000013">
    <property type="protein sequence ID" value="KAA1009744.1"/>
    <property type="molecule type" value="Genomic_DNA"/>
</dbReference>
<keyword evidence="1" id="KW-0812">Transmembrane</keyword>
<dbReference type="AlphaFoldDB" id="A0A5B0H3P0"/>
<protein>
    <submittedName>
        <fullName evidence="3">Fatty acid desaturase</fullName>
    </submittedName>
</protein>
<gene>
    <name evidence="3" type="ORF">FVF58_20830</name>
</gene>
<dbReference type="Proteomes" id="UP000325273">
    <property type="component" value="Unassembled WGS sequence"/>
</dbReference>
<keyword evidence="1" id="KW-0472">Membrane</keyword>
<dbReference type="GO" id="GO:0042284">
    <property type="term" value="F:sphingolipid delta-4 desaturase activity"/>
    <property type="evidence" value="ECO:0007669"/>
    <property type="project" value="TreeGrafter"/>
</dbReference>
<feature type="transmembrane region" description="Helical" evidence="1">
    <location>
        <begin position="54"/>
        <end position="84"/>
    </location>
</feature>
<dbReference type="PANTHER" id="PTHR12879">
    <property type="entry name" value="SPHINGOLIPID DELTA 4 DESATURASE/C-4 HYDROXYLASE PROTEIN DES2"/>
    <property type="match status" value="1"/>
</dbReference>
<evidence type="ECO:0000313" key="3">
    <source>
        <dbReference type="EMBL" id="KAA1009744.1"/>
    </source>
</evidence>
<keyword evidence="1" id="KW-1133">Transmembrane helix</keyword>
<dbReference type="RefSeq" id="WP_149671748.1">
    <property type="nucleotide sequence ID" value="NZ_VTUZ01000013.1"/>
</dbReference>
<dbReference type="GO" id="GO:0046513">
    <property type="term" value="P:ceramide biosynthetic process"/>
    <property type="evidence" value="ECO:0007669"/>
    <property type="project" value="TreeGrafter"/>
</dbReference>
<comment type="caution">
    <text evidence="3">The sequence shown here is derived from an EMBL/GenBank/DDBJ whole genome shotgun (WGS) entry which is preliminary data.</text>
</comment>
<accession>A0A5B0H3P0</accession>
<dbReference type="InterPro" id="IPR005804">
    <property type="entry name" value="FA_desaturase_dom"/>
</dbReference>
<dbReference type="Pfam" id="PF00487">
    <property type="entry name" value="FA_desaturase"/>
    <property type="match status" value="1"/>
</dbReference>